<reference evidence="2 3" key="1">
    <citation type="submission" date="2015-01" db="EMBL/GenBank/DDBJ databases">
        <title>Comparative genomics of the lactic acid bacteria isolated from the honey bee gut.</title>
        <authorList>
            <person name="Ellegaard K.M."/>
            <person name="Tamarit D."/>
            <person name="Javelind E."/>
            <person name="Olofsson T."/>
            <person name="Andersson S.G."/>
            <person name="Vasquez A."/>
        </authorList>
    </citation>
    <scope>NUCLEOTIDE SEQUENCE [LARGE SCALE GENOMIC DNA]</scope>
    <source>
        <strain evidence="2 3">Hma11</strain>
    </source>
</reference>
<keyword evidence="1" id="KW-0472">Membrane</keyword>
<keyword evidence="3" id="KW-1185">Reference proteome</keyword>
<dbReference type="Proteomes" id="UP000033682">
    <property type="component" value="Unassembled WGS sequence"/>
</dbReference>
<dbReference type="AlphaFoldDB" id="A0A0F4LMW6"/>
<sequence>MEIDWSKIVSLFDFFLKVGAPIIIGVAIFILLDDYKNIKNTIRSYKLFYPNIWRGIKLFVIIFFVFIIIYNFDSILSVLKSKTAPDWFSAIGTISAVIIALLPQLKKDSDLSLSFSIDSTNENNNNYLGKLEISNLSTKNEKVVAVTDFFYFEKNRNKKMSIIYKDPRIARYKNFSPLPVFGKQKSTFYTTPIKFDFSTIFSNDSTGMLVCQTTVTPLSFLNSFLTYNVYEIENGTFKLKDTFDSPDEETGQSRLKDVYDLDCKGNVPE</sequence>
<feature type="transmembrane region" description="Helical" evidence="1">
    <location>
        <begin position="52"/>
        <end position="72"/>
    </location>
</feature>
<gene>
    <name evidence="2" type="ORF">JF72_11350</name>
</gene>
<feature type="transmembrane region" description="Helical" evidence="1">
    <location>
        <begin position="14"/>
        <end position="32"/>
    </location>
</feature>
<accession>A0A0F4LMW6</accession>
<keyword evidence="1" id="KW-1133">Transmembrane helix</keyword>
<dbReference type="EMBL" id="JXLG01000009">
    <property type="protein sequence ID" value="KJY60192.1"/>
    <property type="molecule type" value="Genomic_DNA"/>
</dbReference>
<evidence type="ECO:0000313" key="2">
    <source>
        <dbReference type="EMBL" id="KJY60192.1"/>
    </source>
</evidence>
<keyword evidence="1" id="KW-0812">Transmembrane</keyword>
<name>A0A0F4LMW6_9LACO</name>
<dbReference type="PATRIC" id="fig|303541.3.peg.1298"/>
<evidence type="ECO:0000313" key="3">
    <source>
        <dbReference type="Proteomes" id="UP000033682"/>
    </source>
</evidence>
<proteinExistence type="predicted"/>
<evidence type="ECO:0000256" key="1">
    <source>
        <dbReference type="SAM" id="Phobius"/>
    </source>
</evidence>
<organism evidence="2 3">
    <name type="scientific">Lactobacillus apis</name>
    <dbReference type="NCBI Taxonomy" id="303541"/>
    <lineage>
        <taxon>Bacteria</taxon>
        <taxon>Bacillati</taxon>
        <taxon>Bacillota</taxon>
        <taxon>Bacilli</taxon>
        <taxon>Lactobacillales</taxon>
        <taxon>Lactobacillaceae</taxon>
        <taxon>Lactobacillus</taxon>
    </lineage>
</organism>
<dbReference type="RefSeq" id="WP_046307609.1">
    <property type="nucleotide sequence ID" value="NZ_KQ034000.1"/>
</dbReference>
<feature type="transmembrane region" description="Helical" evidence="1">
    <location>
        <begin position="87"/>
        <end position="105"/>
    </location>
</feature>
<protein>
    <submittedName>
        <fullName evidence="2">Uncharacterized protein</fullName>
    </submittedName>
</protein>
<comment type="caution">
    <text evidence="2">The sequence shown here is derived from an EMBL/GenBank/DDBJ whole genome shotgun (WGS) entry which is preliminary data.</text>
</comment>
<dbReference type="HOGENOM" id="CLU_1033598_0_0_9"/>